<feature type="region of interest" description="Disordered" evidence="1">
    <location>
        <begin position="22"/>
        <end position="41"/>
    </location>
</feature>
<sequence length="101" mass="11324">FQIFLPHNPSQNNLKTGFPLLEARPRGDSNRHGDAQSVGERTALTEVHPALMIILKWLTADRNLQRWRGDTAEDKTKKDLATEIAALIEKTGISGRTYKDA</sequence>
<dbReference type="Proteomes" id="UP000688947">
    <property type="component" value="Unassembled WGS sequence"/>
</dbReference>
<reference evidence="2" key="1">
    <citation type="submission" date="2021-01" db="EMBL/GenBank/DDBJ databases">
        <title>Phytophthora aleatoria, a newly-described species from Pinus radiata is distinct from Phytophthora cactorum isolates based on comparative genomics.</title>
        <authorList>
            <person name="Mcdougal R."/>
            <person name="Panda P."/>
            <person name="Williams N."/>
            <person name="Studholme D.J."/>
        </authorList>
    </citation>
    <scope>NUCLEOTIDE SEQUENCE</scope>
    <source>
        <strain evidence="2">NZFS 3830</strain>
    </source>
</reference>
<feature type="compositionally biased region" description="Basic and acidic residues" evidence="1">
    <location>
        <begin position="23"/>
        <end position="34"/>
    </location>
</feature>
<feature type="non-terminal residue" evidence="2">
    <location>
        <position position="1"/>
    </location>
</feature>
<comment type="caution">
    <text evidence="2">The sequence shown here is derived from an EMBL/GenBank/DDBJ whole genome shotgun (WGS) entry which is preliminary data.</text>
</comment>
<dbReference type="AlphaFoldDB" id="A0A8T1U886"/>
<evidence type="ECO:0000313" key="3">
    <source>
        <dbReference type="Proteomes" id="UP000688947"/>
    </source>
</evidence>
<organism evidence="2 3">
    <name type="scientific">Phytophthora cactorum</name>
    <dbReference type="NCBI Taxonomy" id="29920"/>
    <lineage>
        <taxon>Eukaryota</taxon>
        <taxon>Sar</taxon>
        <taxon>Stramenopiles</taxon>
        <taxon>Oomycota</taxon>
        <taxon>Peronosporomycetes</taxon>
        <taxon>Peronosporales</taxon>
        <taxon>Peronosporaceae</taxon>
        <taxon>Phytophthora</taxon>
    </lineage>
</organism>
<gene>
    <name evidence="2" type="ORF">JG687_00012006</name>
</gene>
<proteinExistence type="predicted"/>
<evidence type="ECO:0000313" key="2">
    <source>
        <dbReference type="EMBL" id="KAG6954079.1"/>
    </source>
</evidence>
<evidence type="ECO:0000256" key="1">
    <source>
        <dbReference type="SAM" id="MobiDB-lite"/>
    </source>
</evidence>
<name>A0A8T1U886_9STRA</name>
<protein>
    <submittedName>
        <fullName evidence="2">Uncharacterized protein</fullName>
    </submittedName>
</protein>
<accession>A0A8T1U886</accession>
<dbReference type="EMBL" id="JAENGZ010000773">
    <property type="protein sequence ID" value="KAG6954079.1"/>
    <property type="molecule type" value="Genomic_DNA"/>
</dbReference>